<feature type="region of interest" description="Disordered" evidence="1">
    <location>
        <begin position="24"/>
        <end position="44"/>
    </location>
</feature>
<organism evidence="2 3">
    <name type="scientific">Cytospora mali</name>
    <name type="common">Apple Valsa canker fungus</name>
    <name type="synonym">Valsa mali</name>
    <dbReference type="NCBI Taxonomy" id="578113"/>
    <lineage>
        <taxon>Eukaryota</taxon>
        <taxon>Fungi</taxon>
        <taxon>Dikarya</taxon>
        <taxon>Ascomycota</taxon>
        <taxon>Pezizomycotina</taxon>
        <taxon>Sordariomycetes</taxon>
        <taxon>Sordariomycetidae</taxon>
        <taxon>Diaporthales</taxon>
        <taxon>Cytosporaceae</taxon>
        <taxon>Cytospora</taxon>
    </lineage>
</organism>
<dbReference type="Proteomes" id="UP000078559">
    <property type="component" value="Chromosome 7"/>
</dbReference>
<dbReference type="AlphaFoldDB" id="A0A194W4Y5"/>
<dbReference type="EMBL" id="CM003104">
    <property type="protein sequence ID" value="KUI71322.1"/>
    <property type="molecule type" value="Genomic_DNA"/>
</dbReference>
<accession>A0A194W4Y5</accession>
<evidence type="ECO:0000313" key="2">
    <source>
        <dbReference type="EMBL" id="KUI71322.1"/>
    </source>
</evidence>
<protein>
    <submittedName>
        <fullName evidence="2">Uncharacterized protein</fullName>
    </submittedName>
</protein>
<name>A0A194W4Y5_CYTMA</name>
<sequence>MKHFARLQSRVSLPEVRSCLRARKFATQPQAHSPAQSEAAGLNKPEQDDFLFDDLFEVDADEGTIDTAAGPLPISPLLDPKWREARAPGRQKPLPDMSKLNRFQRKLYQNPFAQMLAKPVRSCYVTRTRLPGAFLQNFGLVRHPETDDIWWVPDTVTQSKKSVPEKSAEAPGSQPESPSETAYAAAEPEEARSTEPNSDYRYSSHVLARQDLLKSFVVPGSKYKGGNFRLASSPHVSGQANSAIWREDMDSVIIELSRQQITHDLLYLSKLCEEQDRKYLIRINDARETGHFVRRWAFLWLGGKGNNSDVKVQESTSGSEKFADGPEQFATLDIDGAPETTIPIYNLPRLLGPDNLLRLRSTSSILRDGELFLLRGRRSSELNLKLWKLHGYMADYSKLK</sequence>
<feature type="compositionally biased region" description="Polar residues" evidence="1">
    <location>
        <begin position="27"/>
        <end position="36"/>
    </location>
</feature>
<gene>
    <name evidence="2" type="ORF">VM1G_06743</name>
</gene>
<feature type="region of interest" description="Disordered" evidence="1">
    <location>
        <begin position="160"/>
        <end position="199"/>
    </location>
</feature>
<dbReference type="OrthoDB" id="3363286at2759"/>
<evidence type="ECO:0000313" key="3">
    <source>
        <dbReference type="Proteomes" id="UP000078559"/>
    </source>
</evidence>
<evidence type="ECO:0000256" key="1">
    <source>
        <dbReference type="SAM" id="MobiDB-lite"/>
    </source>
</evidence>
<keyword evidence="3" id="KW-1185">Reference proteome</keyword>
<proteinExistence type="predicted"/>
<reference evidence="2" key="1">
    <citation type="submission" date="2014-12" db="EMBL/GenBank/DDBJ databases">
        <title>Genome Sequence of Valsa Canker Pathogens Uncovers a Specific Adaption of Colonization on Woody Bark.</title>
        <authorList>
            <person name="Yin Z."/>
            <person name="Liu H."/>
            <person name="Gao X."/>
            <person name="Li Z."/>
            <person name="Song N."/>
            <person name="Ke X."/>
            <person name="Dai Q."/>
            <person name="Wu Y."/>
            <person name="Sun Y."/>
            <person name="Xu J.-R."/>
            <person name="Kang Z.K."/>
            <person name="Wang L."/>
            <person name="Huang L."/>
        </authorList>
    </citation>
    <scope>NUCLEOTIDE SEQUENCE [LARGE SCALE GENOMIC DNA]</scope>
    <source>
        <strain evidence="2">03-8</strain>
    </source>
</reference>
<feature type="compositionally biased region" description="Low complexity" evidence="1">
    <location>
        <begin position="175"/>
        <end position="186"/>
    </location>
</feature>